<protein>
    <submittedName>
        <fullName evidence="2">Uncharacterized protein</fullName>
    </submittedName>
</protein>
<sequence length="134" mass="15328">MTQNKSGNLNKNLNLHTNNISRISLINEKRDSENSITENTRAELNIDPSIILLPCLLLLMGWIVIIHKRYLAAEAKQVKELENSPCKDCRFFINNKYLNCAVNPSIVLTKAAIDCRDYDALNNNKKVNLCKKRK</sequence>
<dbReference type="RefSeq" id="WP_190540526.1">
    <property type="nucleotide sequence ID" value="NZ_CAWPNO010000045.1"/>
</dbReference>
<feature type="transmembrane region" description="Helical" evidence="1">
    <location>
        <begin position="49"/>
        <end position="66"/>
    </location>
</feature>
<keyword evidence="1" id="KW-1133">Transmembrane helix</keyword>
<keyword evidence="1" id="KW-0812">Transmembrane</keyword>
<gene>
    <name evidence="2" type="ORF">H6G24_10620</name>
</gene>
<dbReference type="Proteomes" id="UP000658514">
    <property type="component" value="Unassembled WGS sequence"/>
</dbReference>
<evidence type="ECO:0000256" key="1">
    <source>
        <dbReference type="SAM" id="Phobius"/>
    </source>
</evidence>
<keyword evidence="1" id="KW-0472">Membrane</keyword>
<name>A0ABR8A7W3_9CYAN</name>
<accession>A0ABR8A7W3</accession>
<dbReference type="EMBL" id="JACJQH010000014">
    <property type="protein sequence ID" value="MBD2195944.1"/>
    <property type="molecule type" value="Genomic_DNA"/>
</dbReference>
<evidence type="ECO:0000313" key="2">
    <source>
        <dbReference type="EMBL" id="MBD2195944.1"/>
    </source>
</evidence>
<organism evidence="2 3">
    <name type="scientific">Calothrix parietina FACHB-288</name>
    <dbReference type="NCBI Taxonomy" id="2692896"/>
    <lineage>
        <taxon>Bacteria</taxon>
        <taxon>Bacillati</taxon>
        <taxon>Cyanobacteriota</taxon>
        <taxon>Cyanophyceae</taxon>
        <taxon>Nostocales</taxon>
        <taxon>Calotrichaceae</taxon>
        <taxon>Calothrix</taxon>
    </lineage>
</organism>
<comment type="caution">
    <text evidence="2">The sequence shown here is derived from an EMBL/GenBank/DDBJ whole genome shotgun (WGS) entry which is preliminary data.</text>
</comment>
<proteinExistence type="predicted"/>
<keyword evidence="3" id="KW-1185">Reference proteome</keyword>
<evidence type="ECO:0000313" key="3">
    <source>
        <dbReference type="Proteomes" id="UP000658514"/>
    </source>
</evidence>
<reference evidence="2 3" key="1">
    <citation type="journal article" date="2020" name="ISME J.">
        <title>Comparative genomics reveals insights into cyanobacterial evolution and habitat adaptation.</title>
        <authorList>
            <person name="Chen M.Y."/>
            <person name="Teng W.K."/>
            <person name="Zhao L."/>
            <person name="Hu C.X."/>
            <person name="Zhou Y.K."/>
            <person name="Han B.P."/>
            <person name="Song L.R."/>
            <person name="Shu W.S."/>
        </authorList>
    </citation>
    <scope>NUCLEOTIDE SEQUENCE [LARGE SCALE GENOMIC DNA]</scope>
    <source>
        <strain evidence="2 3">FACHB-288</strain>
    </source>
</reference>